<keyword evidence="2" id="KW-1185">Reference proteome</keyword>
<name>A0AAD3Y4Q7_NEPGR</name>
<organism evidence="1 2">
    <name type="scientific">Nepenthes gracilis</name>
    <name type="common">Slender pitcher plant</name>
    <dbReference type="NCBI Taxonomy" id="150966"/>
    <lineage>
        <taxon>Eukaryota</taxon>
        <taxon>Viridiplantae</taxon>
        <taxon>Streptophyta</taxon>
        <taxon>Embryophyta</taxon>
        <taxon>Tracheophyta</taxon>
        <taxon>Spermatophyta</taxon>
        <taxon>Magnoliopsida</taxon>
        <taxon>eudicotyledons</taxon>
        <taxon>Gunneridae</taxon>
        <taxon>Pentapetalae</taxon>
        <taxon>Caryophyllales</taxon>
        <taxon>Nepenthaceae</taxon>
        <taxon>Nepenthes</taxon>
    </lineage>
</organism>
<accession>A0AAD3Y4Q7</accession>
<proteinExistence type="predicted"/>
<dbReference type="AlphaFoldDB" id="A0AAD3Y4Q7"/>
<protein>
    <submittedName>
        <fullName evidence="1">Uncharacterized protein</fullName>
    </submittedName>
</protein>
<evidence type="ECO:0000313" key="2">
    <source>
        <dbReference type="Proteomes" id="UP001279734"/>
    </source>
</evidence>
<dbReference type="EMBL" id="BSYO01000036">
    <property type="protein sequence ID" value="GMH29517.1"/>
    <property type="molecule type" value="Genomic_DNA"/>
</dbReference>
<dbReference type="Proteomes" id="UP001279734">
    <property type="component" value="Unassembled WGS sequence"/>
</dbReference>
<reference evidence="1" key="1">
    <citation type="submission" date="2023-05" db="EMBL/GenBank/DDBJ databases">
        <title>Nepenthes gracilis genome sequencing.</title>
        <authorList>
            <person name="Fukushima K."/>
        </authorList>
    </citation>
    <scope>NUCLEOTIDE SEQUENCE</scope>
    <source>
        <strain evidence="1">SING2019-196</strain>
    </source>
</reference>
<gene>
    <name evidence="1" type="ORF">Nepgr_031360</name>
</gene>
<evidence type="ECO:0000313" key="1">
    <source>
        <dbReference type="EMBL" id="GMH29517.1"/>
    </source>
</evidence>
<sequence length="68" mass="7339">MLPSVDQLDFVAGAILGEAPPKLGPVVWPPRPGMPICRQCSRRNSSIVLRDLCKLGSLDPLSEVVDAR</sequence>
<comment type="caution">
    <text evidence="1">The sequence shown here is derived from an EMBL/GenBank/DDBJ whole genome shotgun (WGS) entry which is preliminary data.</text>
</comment>